<dbReference type="SUPFAM" id="SSF57535">
    <property type="entry name" value="Complement control module/SCR domain"/>
    <property type="match status" value="2"/>
</dbReference>
<feature type="domain" description="Sushi" evidence="7">
    <location>
        <begin position="513"/>
        <end position="574"/>
    </location>
</feature>
<organism evidence="8 9">
    <name type="scientific">Caerostris extrusa</name>
    <name type="common">Bark spider</name>
    <name type="synonym">Caerostris bankana</name>
    <dbReference type="NCBI Taxonomy" id="172846"/>
    <lineage>
        <taxon>Eukaryota</taxon>
        <taxon>Metazoa</taxon>
        <taxon>Ecdysozoa</taxon>
        <taxon>Arthropoda</taxon>
        <taxon>Chelicerata</taxon>
        <taxon>Arachnida</taxon>
        <taxon>Araneae</taxon>
        <taxon>Araneomorphae</taxon>
        <taxon>Entelegynae</taxon>
        <taxon>Araneoidea</taxon>
        <taxon>Araneidae</taxon>
        <taxon>Caerostris</taxon>
    </lineage>
</organism>
<dbReference type="Proteomes" id="UP001054945">
    <property type="component" value="Unassembled WGS sequence"/>
</dbReference>
<feature type="compositionally biased region" description="Polar residues" evidence="5">
    <location>
        <begin position="211"/>
        <end position="224"/>
    </location>
</feature>
<dbReference type="InterPro" id="IPR007110">
    <property type="entry name" value="Ig-like_dom"/>
</dbReference>
<dbReference type="SMART" id="SM00032">
    <property type="entry name" value="CCP"/>
    <property type="match status" value="2"/>
</dbReference>
<dbReference type="InterPro" id="IPR000436">
    <property type="entry name" value="Sushi_SCR_CCP_dom"/>
</dbReference>
<reference evidence="8 9" key="1">
    <citation type="submission" date="2021-06" db="EMBL/GenBank/DDBJ databases">
        <title>Caerostris extrusa draft genome.</title>
        <authorList>
            <person name="Kono N."/>
            <person name="Arakawa K."/>
        </authorList>
    </citation>
    <scope>NUCLEOTIDE SEQUENCE [LARGE SCALE GENOMIC DNA]</scope>
</reference>
<keyword evidence="4" id="KW-0768">Sushi</keyword>
<evidence type="ECO:0000256" key="4">
    <source>
        <dbReference type="PROSITE-ProRule" id="PRU00302"/>
    </source>
</evidence>
<dbReference type="PANTHER" id="PTHR45656:SF4">
    <property type="entry name" value="PROTEIN CBR-CLEC-78"/>
    <property type="match status" value="1"/>
</dbReference>
<evidence type="ECO:0000256" key="2">
    <source>
        <dbReference type="ARBA" id="ARBA00022737"/>
    </source>
</evidence>
<dbReference type="PANTHER" id="PTHR45656">
    <property type="entry name" value="PROTEIN CBR-CLEC-78"/>
    <property type="match status" value="1"/>
</dbReference>
<keyword evidence="9" id="KW-1185">Reference proteome</keyword>
<dbReference type="EMBL" id="BPLR01009065">
    <property type="protein sequence ID" value="GIY29384.1"/>
    <property type="molecule type" value="Genomic_DNA"/>
</dbReference>
<keyword evidence="3 4" id="KW-1015">Disulfide bond</keyword>
<evidence type="ECO:0000259" key="7">
    <source>
        <dbReference type="PROSITE" id="PS50923"/>
    </source>
</evidence>
<evidence type="ECO:0000256" key="5">
    <source>
        <dbReference type="SAM" id="MobiDB-lite"/>
    </source>
</evidence>
<feature type="region of interest" description="Disordered" evidence="5">
    <location>
        <begin position="603"/>
        <end position="633"/>
    </location>
</feature>
<gene>
    <name evidence="8" type="primary">lev-9_3</name>
    <name evidence="8" type="ORF">CEXT_111621</name>
</gene>
<proteinExistence type="predicted"/>
<dbReference type="Gene3D" id="2.10.70.10">
    <property type="entry name" value="Complement Module, domain 1"/>
    <property type="match status" value="2"/>
</dbReference>
<feature type="domain" description="Sushi" evidence="7">
    <location>
        <begin position="422"/>
        <end position="479"/>
    </location>
</feature>
<keyword evidence="1" id="KW-0732">Signal</keyword>
<comment type="caution">
    <text evidence="4">Lacks conserved residue(s) required for the propagation of feature annotation.</text>
</comment>
<dbReference type="Pfam" id="PF00084">
    <property type="entry name" value="Sushi"/>
    <property type="match status" value="1"/>
</dbReference>
<name>A0AAV4S7R7_CAEEX</name>
<accession>A0AAV4S7R7</accession>
<feature type="disulfide bond" evidence="4">
    <location>
        <begin position="545"/>
        <end position="572"/>
    </location>
</feature>
<evidence type="ECO:0000259" key="6">
    <source>
        <dbReference type="PROSITE" id="PS50835"/>
    </source>
</evidence>
<feature type="domain" description="Ig-like" evidence="6">
    <location>
        <begin position="294"/>
        <end position="367"/>
    </location>
</feature>
<dbReference type="CDD" id="cd00033">
    <property type="entry name" value="CCP"/>
    <property type="match status" value="1"/>
</dbReference>
<evidence type="ECO:0000256" key="1">
    <source>
        <dbReference type="ARBA" id="ARBA00022729"/>
    </source>
</evidence>
<dbReference type="PROSITE" id="PS50835">
    <property type="entry name" value="IG_LIKE"/>
    <property type="match status" value="1"/>
</dbReference>
<feature type="region of interest" description="Disordered" evidence="5">
    <location>
        <begin position="202"/>
        <end position="230"/>
    </location>
</feature>
<dbReference type="InterPro" id="IPR036179">
    <property type="entry name" value="Ig-like_dom_sf"/>
</dbReference>
<feature type="domain" description="Sushi" evidence="7">
    <location>
        <begin position="126"/>
        <end position="195"/>
    </location>
</feature>
<dbReference type="InterPro" id="IPR013783">
    <property type="entry name" value="Ig-like_fold"/>
</dbReference>
<protein>
    <submittedName>
        <fullName evidence="8">Protein lev-9</fullName>
    </submittedName>
</protein>
<dbReference type="AlphaFoldDB" id="A0AAV4S7R7"/>
<sequence>GHHSNVLQEAHGIPIAGYKACDLPYQSPPNIHFPRGITDTFYLCRIRRRDRCLPAIFLACTFVQGAGVPYEDEVVSKQGVSSFVNQGSDERNPPENSAVDSAISVVHEENSNRQPNVDDAVPPPACTCTYTGRNYKVIAYYGTDIFRIRARSEKKNEKVKFQCHDFGIYRLIGKKEITCEDCRPWHSAEYPNCVTPARAGVPYEDEEDSKQGASSFVNQGSDNRNPPENKAVDSAISVVHEENSKRQPNVDDAVPPPAYGNNEITCEEDCRAWLSDEYPSCELPETRDAILQFPNDSKYLPGNTVVIQKGAGMRITCRLIGLNEFPKWALPNPQIVRMTDIWLTNGYPGSELHISNIREQHNGRYECYGDPNRKKVFHIQVQNLNGGTTTCFVLAECVEGEKNAFQCMQITLFHIYAIERYLRCPRLNVSKGMHISYTSYLYEGSIAAFHCLLPMMRTGVSSTTCEEGEWVDPVPTCTLPSCSLDSLFRIVPENVVPVMDNRGMANSRVQCVAGCPNPLKTKDSELLVEPDKDFYRFGESVTLACSPGYVLSSEVVRLMCLGSTCDSQKPQCFEDQGPLRDVKEECMPINKENTFNEIEESLNKENEEKLFSNENKELVPNENEDKLSNEKDE</sequence>
<dbReference type="InterPro" id="IPR035976">
    <property type="entry name" value="Sushi/SCR/CCP_sf"/>
</dbReference>
<dbReference type="Gene3D" id="2.60.40.10">
    <property type="entry name" value="Immunoglobulins"/>
    <property type="match status" value="1"/>
</dbReference>
<evidence type="ECO:0000313" key="8">
    <source>
        <dbReference type="EMBL" id="GIY29384.1"/>
    </source>
</evidence>
<evidence type="ECO:0000313" key="9">
    <source>
        <dbReference type="Proteomes" id="UP001054945"/>
    </source>
</evidence>
<dbReference type="InterPro" id="IPR051277">
    <property type="entry name" value="SEZ6_CSMD_C4BPB_Regulators"/>
</dbReference>
<dbReference type="PROSITE" id="PS50923">
    <property type="entry name" value="SUSHI"/>
    <property type="match status" value="3"/>
</dbReference>
<comment type="caution">
    <text evidence="8">The sequence shown here is derived from an EMBL/GenBank/DDBJ whole genome shotgun (WGS) entry which is preliminary data.</text>
</comment>
<evidence type="ECO:0000256" key="3">
    <source>
        <dbReference type="ARBA" id="ARBA00023157"/>
    </source>
</evidence>
<dbReference type="SUPFAM" id="SSF48726">
    <property type="entry name" value="Immunoglobulin"/>
    <property type="match status" value="1"/>
</dbReference>
<dbReference type="CDD" id="cd00096">
    <property type="entry name" value="Ig"/>
    <property type="match status" value="1"/>
</dbReference>
<feature type="non-terminal residue" evidence="8">
    <location>
        <position position="1"/>
    </location>
</feature>
<keyword evidence="2" id="KW-0677">Repeat</keyword>